<dbReference type="Gene3D" id="1.10.510.10">
    <property type="entry name" value="Transferase(Phosphotransferase) domain 1"/>
    <property type="match status" value="1"/>
</dbReference>
<protein>
    <recommendedName>
        <fullName evidence="1">Protein kinase domain-containing protein</fullName>
    </recommendedName>
</protein>
<dbReference type="EMBL" id="MN738829">
    <property type="protein sequence ID" value="QHT38375.1"/>
    <property type="molecule type" value="Genomic_DNA"/>
</dbReference>
<name>A0A6C0FHI7_9ZZZZ</name>
<reference evidence="2" key="1">
    <citation type="journal article" date="2020" name="Nature">
        <title>Giant virus diversity and host interactions through global metagenomics.</title>
        <authorList>
            <person name="Schulz F."/>
            <person name="Roux S."/>
            <person name="Paez-Espino D."/>
            <person name="Jungbluth S."/>
            <person name="Walsh D.A."/>
            <person name="Denef V.J."/>
            <person name="McMahon K.D."/>
            <person name="Konstantinidis K.T."/>
            <person name="Eloe-Fadrosh E.A."/>
            <person name="Kyrpides N.C."/>
            <person name="Woyke T."/>
        </authorList>
    </citation>
    <scope>NUCLEOTIDE SEQUENCE</scope>
    <source>
        <strain evidence="2">GVMAG-S-ERX556101-89</strain>
    </source>
</reference>
<sequence>MRIVNMLCLKPVKNENFVVKKKNYGNYLKIDKKKVGSGSYNVVYPATVKDKCKDSGTKVIYRVGKDSLDDVSYFKQEIKMAIKMSNNGAGPKVYGAGIDSKNRGFLVMEYFPYSVRELIGRAKKDRPSFSVIEMSLRIPIKKMAKAGIFCSDLKFRNAVARQEGRGKWNFKLIDFGEDFCAFGENLYVPDKFKKEYQHHIKGSKTSITDILYCAMLIMMSINSEKSRENYYKSEKPFFSKEIKNFSYDTKIYALLIIAYGKSNSNKMLRPISQAKHYYKGNIENFEKLYEIITKETLKK</sequence>
<proteinExistence type="predicted"/>
<dbReference type="GO" id="GO:0005524">
    <property type="term" value="F:ATP binding"/>
    <property type="evidence" value="ECO:0007669"/>
    <property type="project" value="InterPro"/>
</dbReference>
<dbReference type="InterPro" id="IPR011009">
    <property type="entry name" value="Kinase-like_dom_sf"/>
</dbReference>
<accession>A0A6C0FHI7</accession>
<evidence type="ECO:0000259" key="1">
    <source>
        <dbReference type="PROSITE" id="PS50011"/>
    </source>
</evidence>
<feature type="domain" description="Protein kinase" evidence="1">
    <location>
        <begin position="29"/>
        <end position="299"/>
    </location>
</feature>
<dbReference type="PROSITE" id="PS50011">
    <property type="entry name" value="PROTEIN_KINASE_DOM"/>
    <property type="match status" value="1"/>
</dbReference>
<dbReference type="SUPFAM" id="SSF56112">
    <property type="entry name" value="Protein kinase-like (PK-like)"/>
    <property type="match status" value="1"/>
</dbReference>
<organism evidence="2">
    <name type="scientific">viral metagenome</name>
    <dbReference type="NCBI Taxonomy" id="1070528"/>
    <lineage>
        <taxon>unclassified sequences</taxon>
        <taxon>metagenomes</taxon>
        <taxon>organismal metagenomes</taxon>
    </lineage>
</organism>
<dbReference type="GO" id="GO:0004672">
    <property type="term" value="F:protein kinase activity"/>
    <property type="evidence" value="ECO:0007669"/>
    <property type="project" value="InterPro"/>
</dbReference>
<dbReference type="InterPro" id="IPR000719">
    <property type="entry name" value="Prot_kinase_dom"/>
</dbReference>
<dbReference type="AlphaFoldDB" id="A0A6C0FHI7"/>
<evidence type="ECO:0000313" key="2">
    <source>
        <dbReference type="EMBL" id="QHT38375.1"/>
    </source>
</evidence>